<gene>
    <name evidence="1" type="ORF">BV22DRAFT_1034513</name>
</gene>
<protein>
    <submittedName>
        <fullName evidence="1">Uncharacterized protein</fullName>
    </submittedName>
</protein>
<sequence>MSSSTPFLDTLSAHLPSEYSSVVDSLKSIAARKAVETLLCYATGGECPSDVSTQARQDWARTQAGAMMALQSLVRQTTNKRGRDTDLEGDDADGSTKRQKTASSDDEADPPLFTLPSISTTSPVRKKVDITIHERSIRFINPASRALEAMVPLSLIKRAFLVPTRGKAKPHWTVVLLTADTPGKGKAAAQQVIFGLDATSTSKYETTVHSALSNPTSTAIAKGDDTLPSLRQLLSHLPIPVLEPSMTVFRSACATPKSGHSAAGVDAYLSAKPGTLWFFDQGLLWGESKPCEFWALEDLLAKDGVKLVSATGRTCSVIIGRKSKSEDDDEKSDNEEGGEEGIETEFSMVDGREQDPISAWVRQRKSLLGKEPSAPLDTSKVVESSSNGKQRSAPKAPISGAANGAAWDDSDSDDDDYELDSSVDLGQSSSSSSEESDDEGAEAEDGSESGGEGSDAGGGSGESGEEELNPANHPLLRPGAMPRMSKAAIHAAVDMVNEDLMGGGEESGEEEDELED</sequence>
<dbReference type="Proteomes" id="UP000790709">
    <property type="component" value="Unassembled WGS sequence"/>
</dbReference>
<name>A0ACB8BHM1_9AGAM</name>
<organism evidence="1 2">
    <name type="scientific">Leucogyrophana mollusca</name>
    <dbReference type="NCBI Taxonomy" id="85980"/>
    <lineage>
        <taxon>Eukaryota</taxon>
        <taxon>Fungi</taxon>
        <taxon>Dikarya</taxon>
        <taxon>Basidiomycota</taxon>
        <taxon>Agaricomycotina</taxon>
        <taxon>Agaricomycetes</taxon>
        <taxon>Agaricomycetidae</taxon>
        <taxon>Boletales</taxon>
        <taxon>Boletales incertae sedis</taxon>
        <taxon>Leucogyrophana</taxon>
    </lineage>
</organism>
<accession>A0ACB8BHM1</accession>
<evidence type="ECO:0000313" key="2">
    <source>
        <dbReference type="Proteomes" id="UP000790709"/>
    </source>
</evidence>
<proteinExistence type="predicted"/>
<comment type="caution">
    <text evidence="1">The sequence shown here is derived from an EMBL/GenBank/DDBJ whole genome shotgun (WGS) entry which is preliminary data.</text>
</comment>
<evidence type="ECO:0000313" key="1">
    <source>
        <dbReference type="EMBL" id="KAH7925002.1"/>
    </source>
</evidence>
<keyword evidence="2" id="KW-1185">Reference proteome</keyword>
<dbReference type="EMBL" id="MU266411">
    <property type="protein sequence ID" value="KAH7925002.1"/>
    <property type="molecule type" value="Genomic_DNA"/>
</dbReference>
<reference evidence="1" key="1">
    <citation type="journal article" date="2021" name="New Phytol.">
        <title>Evolutionary innovations through gain and loss of genes in the ectomycorrhizal Boletales.</title>
        <authorList>
            <person name="Wu G."/>
            <person name="Miyauchi S."/>
            <person name="Morin E."/>
            <person name="Kuo A."/>
            <person name="Drula E."/>
            <person name="Varga T."/>
            <person name="Kohler A."/>
            <person name="Feng B."/>
            <person name="Cao Y."/>
            <person name="Lipzen A."/>
            <person name="Daum C."/>
            <person name="Hundley H."/>
            <person name="Pangilinan J."/>
            <person name="Johnson J."/>
            <person name="Barry K."/>
            <person name="LaButti K."/>
            <person name="Ng V."/>
            <person name="Ahrendt S."/>
            <person name="Min B."/>
            <person name="Choi I.G."/>
            <person name="Park H."/>
            <person name="Plett J.M."/>
            <person name="Magnuson J."/>
            <person name="Spatafora J.W."/>
            <person name="Nagy L.G."/>
            <person name="Henrissat B."/>
            <person name="Grigoriev I.V."/>
            <person name="Yang Z.L."/>
            <person name="Xu J."/>
            <person name="Martin F.M."/>
        </authorList>
    </citation>
    <scope>NUCLEOTIDE SEQUENCE</scope>
    <source>
        <strain evidence="1">KUC20120723A-06</strain>
    </source>
</reference>